<dbReference type="AlphaFoldDB" id="A0A401SXK0"/>
<proteinExistence type="predicted"/>
<sequence length="81" mass="9052">MRQCDCRQRAGVTRFHCAPREGEWAVAAAPARAGSRLEAWARPSVRACARWPFKCKQEALGEAHARKGGREKGRKKSPPDH</sequence>
<comment type="caution">
    <text evidence="2">The sequence shown here is derived from an EMBL/GenBank/DDBJ whole genome shotgun (WGS) entry which is preliminary data.</text>
</comment>
<accession>A0A401SXK0</accession>
<evidence type="ECO:0000256" key="1">
    <source>
        <dbReference type="SAM" id="MobiDB-lite"/>
    </source>
</evidence>
<protein>
    <submittedName>
        <fullName evidence="2">Uncharacterized protein</fullName>
    </submittedName>
</protein>
<keyword evidence="3" id="KW-1185">Reference proteome</keyword>
<evidence type="ECO:0000313" key="3">
    <source>
        <dbReference type="Proteomes" id="UP000287033"/>
    </source>
</evidence>
<dbReference type="Proteomes" id="UP000287033">
    <property type="component" value="Unassembled WGS sequence"/>
</dbReference>
<evidence type="ECO:0000313" key="2">
    <source>
        <dbReference type="EMBL" id="GCC35111.1"/>
    </source>
</evidence>
<gene>
    <name evidence="2" type="ORF">chiPu_0013592</name>
</gene>
<name>A0A401SXK0_CHIPU</name>
<dbReference type="EMBL" id="BEZZ01000666">
    <property type="protein sequence ID" value="GCC35111.1"/>
    <property type="molecule type" value="Genomic_DNA"/>
</dbReference>
<feature type="region of interest" description="Disordered" evidence="1">
    <location>
        <begin position="60"/>
        <end position="81"/>
    </location>
</feature>
<reference evidence="2 3" key="1">
    <citation type="journal article" date="2018" name="Nat. Ecol. Evol.">
        <title>Shark genomes provide insights into elasmobranch evolution and the origin of vertebrates.</title>
        <authorList>
            <person name="Hara Y"/>
            <person name="Yamaguchi K"/>
            <person name="Onimaru K"/>
            <person name="Kadota M"/>
            <person name="Koyanagi M"/>
            <person name="Keeley SD"/>
            <person name="Tatsumi K"/>
            <person name="Tanaka K"/>
            <person name="Motone F"/>
            <person name="Kageyama Y"/>
            <person name="Nozu R"/>
            <person name="Adachi N"/>
            <person name="Nishimura O"/>
            <person name="Nakagawa R"/>
            <person name="Tanegashima C"/>
            <person name="Kiyatake I"/>
            <person name="Matsumoto R"/>
            <person name="Murakumo K"/>
            <person name="Nishida K"/>
            <person name="Terakita A"/>
            <person name="Kuratani S"/>
            <person name="Sato K"/>
            <person name="Hyodo S Kuraku.S."/>
        </authorList>
    </citation>
    <scope>NUCLEOTIDE SEQUENCE [LARGE SCALE GENOMIC DNA]</scope>
</reference>
<organism evidence="2 3">
    <name type="scientific">Chiloscyllium punctatum</name>
    <name type="common">Brownbanded bambooshark</name>
    <name type="synonym">Hemiscyllium punctatum</name>
    <dbReference type="NCBI Taxonomy" id="137246"/>
    <lineage>
        <taxon>Eukaryota</taxon>
        <taxon>Metazoa</taxon>
        <taxon>Chordata</taxon>
        <taxon>Craniata</taxon>
        <taxon>Vertebrata</taxon>
        <taxon>Chondrichthyes</taxon>
        <taxon>Elasmobranchii</taxon>
        <taxon>Galeomorphii</taxon>
        <taxon>Galeoidea</taxon>
        <taxon>Orectolobiformes</taxon>
        <taxon>Hemiscylliidae</taxon>
        <taxon>Chiloscyllium</taxon>
    </lineage>
</organism>